<keyword evidence="2" id="KW-1185">Reference proteome</keyword>
<reference evidence="1 2" key="1">
    <citation type="submission" date="2018-10" db="EMBL/GenBank/DDBJ databases">
        <title>Genome assembly for a Yunnan-Guizhou Plateau 3E fish, Anabarilius grahami (Regan), and its evolutionary and genetic applications.</title>
        <authorList>
            <person name="Jiang W."/>
        </authorList>
    </citation>
    <scope>NUCLEOTIDE SEQUENCE [LARGE SCALE GENOMIC DNA]</scope>
    <source>
        <strain evidence="1">AG-KIZ</strain>
        <tissue evidence="1">Muscle</tissue>
    </source>
</reference>
<name>A0A3N0XQ75_ANAGA</name>
<dbReference type="AlphaFoldDB" id="A0A3N0XQ75"/>
<sequence>MEQFPSSLMIAGSRWFSSAPLPKMRTPFHATLPGIDARFMDNWGKIEPFIRYQKTKHSSDAKSKRHTRSADIRCRSAADTSAHAAFIRAEFSPMDILYP</sequence>
<protein>
    <submittedName>
        <fullName evidence="1">Uncharacterized protein</fullName>
    </submittedName>
</protein>
<evidence type="ECO:0000313" key="1">
    <source>
        <dbReference type="EMBL" id="ROJ13885.1"/>
    </source>
</evidence>
<organism evidence="1 2">
    <name type="scientific">Anabarilius grahami</name>
    <name type="common">Kanglang fish</name>
    <name type="synonym">Barilius grahami</name>
    <dbReference type="NCBI Taxonomy" id="495550"/>
    <lineage>
        <taxon>Eukaryota</taxon>
        <taxon>Metazoa</taxon>
        <taxon>Chordata</taxon>
        <taxon>Craniata</taxon>
        <taxon>Vertebrata</taxon>
        <taxon>Euteleostomi</taxon>
        <taxon>Actinopterygii</taxon>
        <taxon>Neopterygii</taxon>
        <taxon>Teleostei</taxon>
        <taxon>Ostariophysi</taxon>
        <taxon>Cypriniformes</taxon>
        <taxon>Xenocyprididae</taxon>
        <taxon>Xenocypridinae</taxon>
        <taxon>Xenocypridinae incertae sedis</taxon>
        <taxon>Anabarilius</taxon>
    </lineage>
</organism>
<comment type="caution">
    <text evidence="1">The sequence shown here is derived from an EMBL/GenBank/DDBJ whole genome shotgun (WGS) entry which is preliminary data.</text>
</comment>
<dbReference type="EMBL" id="RJVU01064619">
    <property type="protein sequence ID" value="ROJ13885.1"/>
    <property type="molecule type" value="Genomic_DNA"/>
</dbReference>
<evidence type="ECO:0000313" key="2">
    <source>
        <dbReference type="Proteomes" id="UP000281406"/>
    </source>
</evidence>
<dbReference type="Proteomes" id="UP000281406">
    <property type="component" value="Unassembled WGS sequence"/>
</dbReference>
<gene>
    <name evidence="1" type="ORF">DPX16_19760</name>
</gene>
<proteinExistence type="predicted"/>
<accession>A0A3N0XQ75</accession>